<proteinExistence type="predicted"/>
<sequence>MRNLTFDEFCDKFINTKSDISIKPLPADPDAYVKTDADYQYYQYYDIYSEPVNYDIYGEPVNTTTNANYSMAKFHEYQTMLRLQQKAEKYINPPIIKDKSPPSRFRGFLETIDLDECEF</sequence>
<organism evidence="1">
    <name type="scientific">marine sediment metagenome</name>
    <dbReference type="NCBI Taxonomy" id="412755"/>
    <lineage>
        <taxon>unclassified sequences</taxon>
        <taxon>metagenomes</taxon>
        <taxon>ecological metagenomes</taxon>
    </lineage>
</organism>
<protein>
    <submittedName>
        <fullName evidence="1">Uncharacterized protein</fullName>
    </submittedName>
</protein>
<comment type="caution">
    <text evidence="1">The sequence shown here is derived from an EMBL/GenBank/DDBJ whole genome shotgun (WGS) entry which is preliminary data.</text>
</comment>
<gene>
    <name evidence="1" type="ORF">LCGC14_0870790</name>
</gene>
<reference evidence="1" key="1">
    <citation type="journal article" date="2015" name="Nature">
        <title>Complex archaea that bridge the gap between prokaryotes and eukaryotes.</title>
        <authorList>
            <person name="Spang A."/>
            <person name="Saw J.H."/>
            <person name="Jorgensen S.L."/>
            <person name="Zaremba-Niedzwiedzka K."/>
            <person name="Martijn J."/>
            <person name="Lind A.E."/>
            <person name="van Eijk R."/>
            <person name="Schleper C."/>
            <person name="Guy L."/>
            <person name="Ettema T.J."/>
        </authorList>
    </citation>
    <scope>NUCLEOTIDE SEQUENCE</scope>
</reference>
<dbReference type="AlphaFoldDB" id="A0A0F9P4U2"/>
<accession>A0A0F9P4U2</accession>
<name>A0A0F9P4U2_9ZZZZ</name>
<dbReference type="EMBL" id="LAZR01002691">
    <property type="protein sequence ID" value="KKN26820.1"/>
    <property type="molecule type" value="Genomic_DNA"/>
</dbReference>
<evidence type="ECO:0000313" key="1">
    <source>
        <dbReference type="EMBL" id="KKN26820.1"/>
    </source>
</evidence>